<feature type="compositionally biased region" description="Polar residues" evidence="1">
    <location>
        <begin position="336"/>
        <end position="347"/>
    </location>
</feature>
<accession>A0A8K0GRT6</accession>
<sequence>MVCQAASQTRFRALKHENGIAGKPTIIVRVIACFQPLQDCQAEYFRHLLKPVTTFHLLVGDCFGPFIWMVRANDSWICPQHSSWQLPQLNCMSALHEPRQQQCLPSPTIRSTRMFSAHAALLGSTYPNLQRLNSEQINEVQGLHQGLPPHLRTSLPNPNPYFSGKQSAIPCRCDGMDVPNTNSVSHKKGFFIFDQSENHTRLVYNSVFPSIQNPSFVTAKLNYDYDDWGKEGNTARMDQIDPTKYVFHKVSGENHMIDEESEMHEDTEEINALLYSDGDEDSDDDYSEDDEVRSTGNSPLVIKEGYGKQEEVEDLRKEVTSNDGPNKRQKLLNGRYNKSSPTDTASSVKLDGSHEYGNDVESGYADSHTPGGGLDRTFGKMRSKKEKIRDILRVLQDIIPGTKGKDPSKVIDEAIDYLTSMKLKAENLGVSLH</sequence>
<dbReference type="Proteomes" id="UP000796880">
    <property type="component" value="Unassembled WGS sequence"/>
</dbReference>
<feature type="compositionally biased region" description="Acidic residues" evidence="1">
    <location>
        <begin position="277"/>
        <end position="291"/>
    </location>
</feature>
<proteinExistence type="predicted"/>
<feature type="compositionally biased region" description="Basic and acidic residues" evidence="1">
    <location>
        <begin position="305"/>
        <end position="320"/>
    </location>
</feature>
<evidence type="ECO:0000313" key="2">
    <source>
        <dbReference type="EMBL" id="KAF3435071.1"/>
    </source>
</evidence>
<keyword evidence="3" id="KW-1185">Reference proteome</keyword>
<evidence type="ECO:0000256" key="1">
    <source>
        <dbReference type="SAM" id="MobiDB-lite"/>
    </source>
</evidence>
<gene>
    <name evidence="2" type="ORF">FNV43_RR22158</name>
</gene>
<name>A0A8K0GRT6_9ROSA</name>
<dbReference type="AlphaFoldDB" id="A0A8K0GRT6"/>
<dbReference type="Pfam" id="PF23173">
    <property type="entry name" value="bHLH_SAC51"/>
    <property type="match status" value="1"/>
</dbReference>
<comment type="caution">
    <text evidence="2">The sequence shown here is derived from an EMBL/GenBank/DDBJ whole genome shotgun (WGS) entry which is preliminary data.</text>
</comment>
<dbReference type="EMBL" id="VOIH02000010">
    <property type="protein sequence ID" value="KAF3435071.1"/>
    <property type="molecule type" value="Genomic_DNA"/>
</dbReference>
<organism evidence="2 3">
    <name type="scientific">Rhamnella rubrinervis</name>
    <dbReference type="NCBI Taxonomy" id="2594499"/>
    <lineage>
        <taxon>Eukaryota</taxon>
        <taxon>Viridiplantae</taxon>
        <taxon>Streptophyta</taxon>
        <taxon>Embryophyta</taxon>
        <taxon>Tracheophyta</taxon>
        <taxon>Spermatophyta</taxon>
        <taxon>Magnoliopsida</taxon>
        <taxon>eudicotyledons</taxon>
        <taxon>Gunneridae</taxon>
        <taxon>Pentapetalae</taxon>
        <taxon>rosids</taxon>
        <taxon>fabids</taxon>
        <taxon>Rosales</taxon>
        <taxon>Rhamnaceae</taxon>
        <taxon>rhamnoid group</taxon>
        <taxon>Rhamneae</taxon>
        <taxon>Rhamnella</taxon>
    </lineage>
</organism>
<protein>
    <recommendedName>
        <fullName evidence="4">BHLH domain-containing protein</fullName>
    </recommendedName>
</protein>
<dbReference type="PANTHER" id="PTHR36066:SF8">
    <property type="entry name" value="TRANSCRIPTION FACTOR SAC51"/>
    <property type="match status" value="1"/>
</dbReference>
<feature type="region of interest" description="Disordered" evidence="1">
    <location>
        <begin position="276"/>
        <end position="380"/>
    </location>
</feature>
<dbReference type="OrthoDB" id="777433at2759"/>
<evidence type="ECO:0000313" key="3">
    <source>
        <dbReference type="Proteomes" id="UP000796880"/>
    </source>
</evidence>
<dbReference type="PANTHER" id="PTHR36066">
    <property type="entry name" value="TRANSCRIPTION FACTOR BHLH145"/>
    <property type="match status" value="1"/>
</dbReference>
<dbReference type="InterPro" id="IPR037546">
    <property type="entry name" value="SAC51-like"/>
</dbReference>
<reference evidence="2" key="1">
    <citation type="submission" date="2020-03" db="EMBL/GenBank/DDBJ databases">
        <title>A high-quality chromosome-level genome assembly of a woody plant with both climbing and erect habits, Rhamnella rubrinervis.</title>
        <authorList>
            <person name="Lu Z."/>
            <person name="Yang Y."/>
            <person name="Zhu X."/>
            <person name="Sun Y."/>
        </authorList>
    </citation>
    <scope>NUCLEOTIDE SEQUENCE</scope>
    <source>
        <strain evidence="2">BYM</strain>
        <tissue evidence="2">Leaf</tissue>
    </source>
</reference>
<evidence type="ECO:0008006" key="4">
    <source>
        <dbReference type="Google" id="ProtNLM"/>
    </source>
</evidence>